<gene>
    <name evidence="1" type="ORF">MYCFIDRAFT_79909</name>
</gene>
<dbReference type="AlphaFoldDB" id="M2YSM6"/>
<dbReference type="GeneID" id="19341645"/>
<dbReference type="VEuPathDB" id="FungiDB:MYCFIDRAFT_79909"/>
<dbReference type="OrthoDB" id="5314997at2759"/>
<dbReference type="HOGENOM" id="CLU_696620_0_0_1"/>
<evidence type="ECO:0000313" key="2">
    <source>
        <dbReference type="Proteomes" id="UP000016932"/>
    </source>
</evidence>
<proteinExistence type="predicted"/>
<organism evidence="1 2">
    <name type="scientific">Pseudocercospora fijiensis (strain CIRAD86)</name>
    <name type="common">Black leaf streak disease fungus</name>
    <name type="synonym">Mycosphaerella fijiensis</name>
    <dbReference type="NCBI Taxonomy" id="383855"/>
    <lineage>
        <taxon>Eukaryota</taxon>
        <taxon>Fungi</taxon>
        <taxon>Dikarya</taxon>
        <taxon>Ascomycota</taxon>
        <taxon>Pezizomycotina</taxon>
        <taxon>Dothideomycetes</taxon>
        <taxon>Dothideomycetidae</taxon>
        <taxon>Mycosphaerellales</taxon>
        <taxon>Mycosphaerellaceae</taxon>
        <taxon>Pseudocercospora</taxon>
    </lineage>
</organism>
<dbReference type="RefSeq" id="XP_007928102.1">
    <property type="nucleotide sequence ID" value="XM_007929911.1"/>
</dbReference>
<dbReference type="KEGG" id="pfj:MYCFIDRAFT_79909"/>
<dbReference type="EMBL" id="KB446560">
    <property type="protein sequence ID" value="EME80710.1"/>
    <property type="molecule type" value="Genomic_DNA"/>
</dbReference>
<reference evidence="1 2" key="1">
    <citation type="journal article" date="2012" name="PLoS Pathog.">
        <title>Diverse lifestyles and strategies of plant pathogenesis encoded in the genomes of eighteen Dothideomycetes fungi.</title>
        <authorList>
            <person name="Ohm R.A."/>
            <person name="Feau N."/>
            <person name="Henrissat B."/>
            <person name="Schoch C.L."/>
            <person name="Horwitz B.A."/>
            <person name="Barry K.W."/>
            <person name="Condon B.J."/>
            <person name="Copeland A.C."/>
            <person name="Dhillon B."/>
            <person name="Glaser F."/>
            <person name="Hesse C.N."/>
            <person name="Kosti I."/>
            <person name="LaButti K."/>
            <person name="Lindquist E.A."/>
            <person name="Lucas S."/>
            <person name="Salamov A.A."/>
            <person name="Bradshaw R.E."/>
            <person name="Ciuffetti L."/>
            <person name="Hamelin R.C."/>
            <person name="Kema G.H.J."/>
            <person name="Lawrence C."/>
            <person name="Scott J.A."/>
            <person name="Spatafora J.W."/>
            <person name="Turgeon B.G."/>
            <person name="de Wit P.J.G.M."/>
            <person name="Zhong S."/>
            <person name="Goodwin S.B."/>
            <person name="Grigoriev I.V."/>
        </authorList>
    </citation>
    <scope>NUCLEOTIDE SEQUENCE [LARGE SCALE GENOMIC DNA]</scope>
    <source>
        <strain evidence="1 2">CIRAD86</strain>
    </source>
</reference>
<keyword evidence="2" id="KW-1185">Reference proteome</keyword>
<name>M2YSM6_PSEFD</name>
<dbReference type="Proteomes" id="UP000016932">
    <property type="component" value="Unassembled WGS sequence"/>
</dbReference>
<sequence length="396" mass="46013">MSKCRHNEKWKGVQQGTVGDVHSDVVGLVAWHPCRRFQPPSTIKVKASGILIKATSFTELPLYQPKIFDLVNSQTETMLLITHRADTPRRAFRHYRGKMNGERNLTPVRQPIRFNIDNFYRRCTTDQLRDFIANRRRSHVCWPRRQACLAILKQLDQAATFRFLALPNDIRLIIYDELLLFDNEPDRTLCPQILATCKKINEEATPIFQQNFRTTTVVRINYEETPVVDKPTFRLIGPSCYYLPTTCWYDSERGSWSKLAYTRRNFGWLEFKAAPEVQNKGHLLVYLRLDARVGHIRSRLWEHIDALVQLINARDSKIKHVDIRVHASLNKGLISCDTWLCLLQELATGIRFTIDISLQGTPKACSGTNWRCGGSVLDTLQRRRVNEYRYQKEGLP</sequence>
<accession>M2YSM6</accession>
<evidence type="ECO:0008006" key="3">
    <source>
        <dbReference type="Google" id="ProtNLM"/>
    </source>
</evidence>
<evidence type="ECO:0000313" key="1">
    <source>
        <dbReference type="EMBL" id="EME80710.1"/>
    </source>
</evidence>
<protein>
    <recommendedName>
        <fullName evidence="3">F-box domain-containing protein</fullName>
    </recommendedName>
</protein>